<dbReference type="Gene3D" id="3.50.50.60">
    <property type="entry name" value="FAD/NAD(P)-binding domain"/>
    <property type="match status" value="1"/>
</dbReference>
<evidence type="ECO:0000256" key="2">
    <source>
        <dbReference type="ARBA" id="ARBA00022827"/>
    </source>
</evidence>
<keyword evidence="5" id="KW-1185">Reference proteome</keyword>
<evidence type="ECO:0000313" key="5">
    <source>
        <dbReference type="Proteomes" id="UP000013827"/>
    </source>
</evidence>
<keyword evidence="2" id="KW-0274">FAD</keyword>
<dbReference type="RefSeq" id="XP_005776337.1">
    <property type="nucleotide sequence ID" value="XM_005776280.1"/>
</dbReference>
<dbReference type="KEGG" id="ehx:EMIHUDRAFT_435469"/>
<dbReference type="eggNOG" id="KOG3855">
    <property type="taxonomic scope" value="Eukaryota"/>
</dbReference>
<keyword evidence="1" id="KW-0285">Flavoprotein</keyword>
<dbReference type="STRING" id="2903.R1CLS8"/>
<protein>
    <recommendedName>
        <fullName evidence="3">FAD-binding domain-containing protein</fullName>
    </recommendedName>
</protein>
<accession>A0A0D3JK73</accession>
<dbReference type="Pfam" id="PF01494">
    <property type="entry name" value="FAD_binding_3"/>
    <property type="match status" value="1"/>
</dbReference>
<dbReference type="AlphaFoldDB" id="A0A0D3JK73"/>
<dbReference type="GO" id="GO:0005739">
    <property type="term" value="C:mitochondrion"/>
    <property type="evidence" value="ECO:0007669"/>
    <property type="project" value="TreeGrafter"/>
</dbReference>
<dbReference type="SUPFAM" id="SSF51905">
    <property type="entry name" value="FAD/NAD(P)-binding domain"/>
    <property type="match status" value="1"/>
</dbReference>
<dbReference type="Proteomes" id="UP000013827">
    <property type="component" value="Unassembled WGS sequence"/>
</dbReference>
<dbReference type="InterPro" id="IPR002938">
    <property type="entry name" value="FAD-bd"/>
</dbReference>
<reference evidence="5" key="1">
    <citation type="journal article" date="2013" name="Nature">
        <title>Pan genome of the phytoplankton Emiliania underpins its global distribution.</title>
        <authorList>
            <person name="Read B.A."/>
            <person name="Kegel J."/>
            <person name="Klute M.J."/>
            <person name="Kuo A."/>
            <person name="Lefebvre S.C."/>
            <person name="Maumus F."/>
            <person name="Mayer C."/>
            <person name="Miller J."/>
            <person name="Monier A."/>
            <person name="Salamov A."/>
            <person name="Young J."/>
            <person name="Aguilar M."/>
            <person name="Claverie J.M."/>
            <person name="Frickenhaus S."/>
            <person name="Gonzalez K."/>
            <person name="Herman E.K."/>
            <person name="Lin Y.C."/>
            <person name="Napier J."/>
            <person name="Ogata H."/>
            <person name="Sarno A.F."/>
            <person name="Shmutz J."/>
            <person name="Schroeder D."/>
            <person name="de Vargas C."/>
            <person name="Verret F."/>
            <person name="von Dassow P."/>
            <person name="Valentin K."/>
            <person name="Van de Peer Y."/>
            <person name="Wheeler G."/>
            <person name="Dacks J.B."/>
            <person name="Delwiche C.F."/>
            <person name="Dyhrman S.T."/>
            <person name="Glockner G."/>
            <person name="John U."/>
            <person name="Richards T."/>
            <person name="Worden A.Z."/>
            <person name="Zhang X."/>
            <person name="Grigoriev I.V."/>
            <person name="Allen A.E."/>
            <person name="Bidle K."/>
            <person name="Borodovsky M."/>
            <person name="Bowler C."/>
            <person name="Brownlee C."/>
            <person name="Cock J.M."/>
            <person name="Elias M."/>
            <person name="Gladyshev V.N."/>
            <person name="Groth M."/>
            <person name="Guda C."/>
            <person name="Hadaegh A."/>
            <person name="Iglesias-Rodriguez M.D."/>
            <person name="Jenkins J."/>
            <person name="Jones B.M."/>
            <person name="Lawson T."/>
            <person name="Leese F."/>
            <person name="Lindquist E."/>
            <person name="Lobanov A."/>
            <person name="Lomsadze A."/>
            <person name="Malik S.B."/>
            <person name="Marsh M.E."/>
            <person name="Mackinder L."/>
            <person name="Mock T."/>
            <person name="Mueller-Roeber B."/>
            <person name="Pagarete A."/>
            <person name="Parker M."/>
            <person name="Probert I."/>
            <person name="Quesneville H."/>
            <person name="Raines C."/>
            <person name="Rensing S.A."/>
            <person name="Riano-Pachon D.M."/>
            <person name="Richier S."/>
            <person name="Rokitta S."/>
            <person name="Shiraiwa Y."/>
            <person name="Soanes D.M."/>
            <person name="van der Giezen M."/>
            <person name="Wahlund T.M."/>
            <person name="Williams B."/>
            <person name="Wilson W."/>
            <person name="Wolfe G."/>
            <person name="Wurch L.L."/>
        </authorList>
    </citation>
    <scope>NUCLEOTIDE SEQUENCE</scope>
</reference>
<evidence type="ECO:0000256" key="1">
    <source>
        <dbReference type="ARBA" id="ARBA00022630"/>
    </source>
</evidence>
<name>A0A0D3JK73_EMIH1</name>
<dbReference type="GO" id="GO:0006744">
    <property type="term" value="P:ubiquinone biosynthetic process"/>
    <property type="evidence" value="ECO:0007669"/>
    <property type="project" value="TreeGrafter"/>
</dbReference>
<dbReference type="GeneID" id="17269453"/>
<evidence type="ECO:0000259" key="3">
    <source>
        <dbReference type="Pfam" id="PF01494"/>
    </source>
</evidence>
<sequence>MSAKVAQRMSVGPVHLLGDAAHQFPPAGAFGMNTGLQDAHNIAWKLAAVHHGSASERASRRRRVEAVDRA</sequence>
<dbReference type="PANTHER" id="PTHR43004:SF6">
    <property type="entry name" value="FAD_NAD(P)-BINDING OXIDOREDUCTASE FAMILY PROTEIN"/>
    <property type="match status" value="1"/>
</dbReference>
<dbReference type="GO" id="GO:0071949">
    <property type="term" value="F:FAD binding"/>
    <property type="evidence" value="ECO:0007669"/>
    <property type="project" value="InterPro"/>
</dbReference>
<dbReference type="PaxDb" id="2903-EOD23908"/>
<dbReference type="PRINTS" id="PR00420">
    <property type="entry name" value="RNGMNOXGNASE"/>
</dbReference>
<dbReference type="InterPro" id="IPR050641">
    <property type="entry name" value="RIFMO-like"/>
</dbReference>
<evidence type="ECO:0000313" key="4">
    <source>
        <dbReference type="EnsemblProtists" id="EOD23908"/>
    </source>
</evidence>
<dbReference type="GO" id="GO:0016709">
    <property type="term" value="F:oxidoreductase activity, acting on paired donors, with incorporation or reduction of molecular oxygen, NAD(P)H as one donor, and incorporation of one atom of oxygen"/>
    <property type="evidence" value="ECO:0007669"/>
    <property type="project" value="UniProtKB-ARBA"/>
</dbReference>
<dbReference type="InterPro" id="IPR036188">
    <property type="entry name" value="FAD/NAD-bd_sf"/>
</dbReference>
<dbReference type="HOGENOM" id="CLU_2763191_0_0_1"/>
<reference evidence="4" key="2">
    <citation type="submission" date="2024-10" db="UniProtKB">
        <authorList>
            <consortium name="EnsemblProtists"/>
        </authorList>
    </citation>
    <scope>IDENTIFICATION</scope>
</reference>
<organism evidence="4 5">
    <name type="scientific">Emiliania huxleyi (strain CCMP1516)</name>
    <dbReference type="NCBI Taxonomy" id="280463"/>
    <lineage>
        <taxon>Eukaryota</taxon>
        <taxon>Haptista</taxon>
        <taxon>Haptophyta</taxon>
        <taxon>Prymnesiophyceae</taxon>
        <taxon>Isochrysidales</taxon>
        <taxon>Noelaerhabdaceae</taxon>
        <taxon>Emiliania</taxon>
    </lineage>
</organism>
<dbReference type="EnsemblProtists" id="EOD23908">
    <property type="protein sequence ID" value="EOD23908"/>
    <property type="gene ID" value="EMIHUDRAFT_435469"/>
</dbReference>
<proteinExistence type="predicted"/>
<dbReference type="PANTHER" id="PTHR43004">
    <property type="entry name" value="TRK SYSTEM POTASSIUM UPTAKE PROTEIN"/>
    <property type="match status" value="1"/>
</dbReference>
<feature type="domain" description="FAD-binding" evidence="3">
    <location>
        <begin position="2"/>
        <end position="57"/>
    </location>
</feature>